<dbReference type="SUPFAM" id="SSF53300">
    <property type="entry name" value="vWA-like"/>
    <property type="match status" value="1"/>
</dbReference>
<reference evidence="2 3" key="1">
    <citation type="submission" date="2019-06" db="EMBL/GenBank/DDBJ databases">
        <authorList>
            <person name="Livingstone P."/>
            <person name="Whitworth D."/>
        </authorList>
    </citation>
    <scope>NUCLEOTIDE SEQUENCE [LARGE SCALE GENOMIC DNA]</scope>
    <source>
        <strain evidence="2 3">AM401</strain>
    </source>
</reference>
<protein>
    <submittedName>
        <fullName evidence="2">DUF58 domain-containing protein</fullName>
    </submittedName>
</protein>
<accession>A0A540X1E6</accession>
<organism evidence="2 3">
    <name type="scientific">Myxococcus llanfairpwllgwyngyllgogerychwyrndrobwllllantysiliogogogochensis</name>
    <dbReference type="NCBI Taxonomy" id="2590453"/>
    <lineage>
        <taxon>Bacteria</taxon>
        <taxon>Pseudomonadati</taxon>
        <taxon>Myxococcota</taxon>
        <taxon>Myxococcia</taxon>
        <taxon>Myxococcales</taxon>
        <taxon>Cystobacterineae</taxon>
        <taxon>Myxococcaceae</taxon>
        <taxon>Myxococcus</taxon>
    </lineage>
</organism>
<dbReference type="EMBL" id="VIFM01000052">
    <property type="protein sequence ID" value="TQF15076.1"/>
    <property type="molecule type" value="Genomic_DNA"/>
</dbReference>
<feature type="domain" description="DUF58" evidence="1">
    <location>
        <begin position="209"/>
        <end position="380"/>
    </location>
</feature>
<dbReference type="Proteomes" id="UP000315369">
    <property type="component" value="Unassembled WGS sequence"/>
</dbReference>
<evidence type="ECO:0000259" key="1">
    <source>
        <dbReference type="Pfam" id="PF01882"/>
    </source>
</evidence>
<keyword evidence="3" id="KW-1185">Reference proteome</keyword>
<dbReference type="AlphaFoldDB" id="A0A540X1E6"/>
<dbReference type="OrthoDB" id="9776116at2"/>
<dbReference type="Pfam" id="PF01882">
    <property type="entry name" value="DUF58"/>
    <property type="match status" value="1"/>
</dbReference>
<dbReference type="PANTHER" id="PTHR33608">
    <property type="entry name" value="BLL2464 PROTEIN"/>
    <property type="match status" value="1"/>
</dbReference>
<comment type="caution">
    <text evidence="2">The sequence shown here is derived from an EMBL/GenBank/DDBJ whole genome shotgun (WGS) entry which is preliminary data.</text>
</comment>
<dbReference type="InterPro" id="IPR002881">
    <property type="entry name" value="DUF58"/>
</dbReference>
<dbReference type="RefSeq" id="WP_141643252.1">
    <property type="nucleotide sequence ID" value="NZ_VIFM01000052.1"/>
</dbReference>
<dbReference type="Gene3D" id="3.40.50.410">
    <property type="entry name" value="von Willebrand factor, type A domain"/>
    <property type="match status" value="1"/>
</dbReference>
<evidence type="ECO:0000313" key="2">
    <source>
        <dbReference type="EMBL" id="TQF15076.1"/>
    </source>
</evidence>
<name>A0A540X1E6_9BACT</name>
<evidence type="ECO:0000313" key="3">
    <source>
        <dbReference type="Proteomes" id="UP000315369"/>
    </source>
</evidence>
<dbReference type="PANTHER" id="PTHR33608:SF3">
    <property type="entry name" value="SLR2013 PROTEIN"/>
    <property type="match status" value="1"/>
</dbReference>
<proteinExistence type="predicted"/>
<sequence length="448" mass="48995">MSLGRPVPTGLAVALLAVGLVPAALTVASPVFGWLALALDVAVLALCTVDFLRAPRGDDVKVSREVEPILSSGTRNAVHLDFERLDAGTTPLRLEVRDEPPDVVASTGHRQSLQVPARSATPHARSRLTYFVTPPSRGDARFGDLHLRLLGPLGLCARQVRLPATRTVKIYPDLTALSSEALALARSSDAPSERTLRRRSAEGREFESLREYRPGDDYRHIDWKASARHANTLVRTWQPERHQPMLLLLDCGRHMAGKVHGRRKLDHAVDAALRLARVGLDAGDVVGVMAFASDVLTFLPPRKGHEHLRLITESLYRAEAALEESDYGRAYDFAFARQTRRTLVVLFTDLVDPDASAGLLTRTLALRPRHLPVVASLLDEDVRDAATDVPVEAQDAYSRQAATRLESEFRRTASTLRDAGALVVRAPAQGFGAAALNVYLDVKSRGLL</sequence>
<gene>
    <name evidence="2" type="ORF">FJV41_15495</name>
</gene>
<dbReference type="InterPro" id="IPR036465">
    <property type="entry name" value="vWFA_dom_sf"/>
</dbReference>